<organism evidence="1">
    <name type="scientific">marine sediment metagenome</name>
    <dbReference type="NCBI Taxonomy" id="412755"/>
    <lineage>
        <taxon>unclassified sequences</taxon>
        <taxon>metagenomes</taxon>
        <taxon>ecological metagenomes</taxon>
    </lineage>
</organism>
<proteinExistence type="predicted"/>
<sequence>MPHQPGEDITIASYNDIVTSINNIFGTGNGDSGYGGNSLNVTLPNLVTKTAGSIITNEDWLVLRDAQFDLAAHQGTTLPDALPDITNMEDADTIQAFESPDVGLDPGQIDSVANFNLLVANRGVVSPGNVAVATTLTSVRSTSWSSFIEHELIVDFGSADNARFFFNTGGEIRIDADRAGGSATAQNANWDSILASVGALNFGGNGYFALTSAFSALPPVGRTVTSGYGYYGANSWTISAKRDDAAGSNGGNGSIIRFKSSFLDGHTNVFFDQVDGTFTSTIEERRSTGIFVRPTPTFTTIIPLTSGN</sequence>
<accession>A0A0F9K282</accession>
<protein>
    <submittedName>
        <fullName evidence="1">Uncharacterized protein</fullName>
    </submittedName>
</protein>
<reference evidence="1" key="1">
    <citation type="journal article" date="2015" name="Nature">
        <title>Complex archaea that bridge the gap between prokaryotes and eukaryotes.</title>
        <authorList>
            <person name="Spang A."/>
            <person name="Saw J.H."/>
            <person name="Jorgensen S.L."/>
            <person name="Zaremba-Niedzwiedzka K."/>
            <person name="Martijn J."/>
            <person name="Lind A.E."/>
            <person name="van Eijk R."/>
            <person name="Schleper C."/>
            <person name="Guy L."/>
            <person name="Ettema T.J."/>
        </authorList>
    </citation>
    <scope>NUCLEOTIDE SEQUENCE</scope>
</reference>
<dbReference type="EMBL" id="LAZR01008863">
    <property type="protein sequence ID" value="KKM76118.1"/>
    <property type="molecule type" value="Genomic_DNA"/>
</dbReference>
<comment type="caution">
    <text evidence="1">The sequence shown here is derived from an EMBL/GenBank/DDBJ whole genome shotgun (WGS) entry which is preliminary data.</text>
</comment>
<name>A0A0F9K282_9ZZZZ</name>
<dbReference type="AlphaFoldDB" id="A0A0F9K282"/>
<gene>
    <name evidence="1" type="ORF">LCGC14_1383390</name>
</gene>
<evidence type="ECO:0000313" key="1">
    <source>
        <dbReference type="EMBL" id="KKM76118.1"/>
    </source>
</evidence>